<evidence type="ECO:0000256" key="8">
    <source>
        <dbReference type="ARBA" id="ARBA00023170"/>
    </source>
</evidence>
<dbReference type="Pfam" id="PF07715">
    <property type="entry name" value="Plug"/>
    <property type="match status" value="1"/>
</dbReference>
<evidence type="ECO:0000256" key="5">
    <source>
        <dbReference type="ARBA" id="ARBA00022729"/>
    </source>
</evidence>
<dbReference type="InterPro" id="IPR000531">
    <property type="entry name" value="Beta-barrel_TonB"/>
</dbReference>
<evidence type="ECO:0000256" key="1">
    <source>
        <dbReference type="ARBA" id="ARBA00004571"/>
    </source>
</evidence>
<protein>
    <submittedName>
        <fullName evidence="14">Vitamin B12 transporter</fullName>
    </submittedName>
</protein>
<dbReference type="OrthoDB" id="337377at2"/>
<keyword evidence="2 10" id="KW-0813">Transport</keyword>
<dbReference type="STRING" id="29563.SAMN02983006_01271"/>
<keyword evidence="15" id="KW-1185">Reference proteome</keyword>
<dbReference type="RefSeq" id="WP_089861136.1">
    <property type="nucleotide sequence ID" value="NZ_FOTI01000014.1"/>
</dbReference>
<dbReference type="Proteomes" id="UP000199006">
    <property type="component" value="Unassembled WGS sequence"/>
</dbReference>
<dbReference type="InterPro" id="IPR012910">
    <property type="entry name" value="Plug_dom"/>
</dbReference>
<evidence type="ECO:0000313" key="14">
    <source>
        <dbReference type="EMBL" id="SFL48357.1"/>
    </source>
</evidence>
<evidence type="ECO:0000259" key="13">
    <source>
        <dbReference type="Pfam" id="PF07715"/>
    </source>
</evidence>
<feature type="domain" description="TonB-dependent receptor-like beta-barrel" evidence="12">
    <location>
        <begin position="239"/>
        <end position="601"/>
    </location>
</feature>
<dbReference type="SUPFAM" id="SSF56935">
    <property type="entry name" value="Porins"/>
    <property type="match status" value="1"/>
</dbReference>
<evidence type="ECO:0000256" key="4">
    <source>
        <dbReference type="ARBA" id="ARBA00022692"/>
    </source>
</evidence>
<gene>
    <name evidence="14" type="ORF">SAMN02983006_01271</name>
</gene>
<dbReference type="PANTHER" id="PTHR30069">
    <property type="entry name" value="TONB-DEPENDENT OUTER MEMBRANE RECEPTOR"/>
    <property type="match status" value="1"/>
</dbReference>
<dbReference type="PROSITE" id="PS52016">
    <property type="entry name" value="TONB_DEPENDENT_REC_3"/>
    <property type="match status" value="1"/>
</dbReference>
<dbReference type="GO" id="GO:0044718">
    <property type="term" value="P:siderophore transmembrane transport"/>
    <property type="evidence" value="ECO:0007669"/>
    <property type="project" value="TreeGrafter"/>
</dbReference>
<dbReference type="Pfam" id="PF00593">
    <property type="entry name" value="TonB_dep_Rec_b-barrel"/>
    <property type="match status" value="1"/>
</dbReference>
<dbReference type="Gene3D" id="2.40.170.20">
    <property type="entry name" value="TonB-dependent receptor, beta-barrel domain"/>
    <property type="match status" value="1"/>
</dbReference>
<dbReference type="InterPro" id="IPR039426">
    <property type="entry name" value="TonB-dep_rcpt-like"/>
</dbReference>
<feature type="domain" description="TonB-dependent receptor plug" evidence="13">
    <location>
        <begin position="49"/>
        <end position="155"/>
    </location>
</feature>
<dbReference type="PANTHER" id="PTHR30069:SF29">
    <property type="entry name" value="HEMOGLOBIN AND HEMOGLOBIN-HAPTOGLOBIN-BINDING PROTEIN 1-RELATED"/>
    <property type="match status" value="1"/>
</dbReference>
<sequence>MFKLMHKFGPILITIILLSLITIPVNAQKDNDSGLYTILVTANKVAAAKADTAADVKVISSKDIEEMQAVSLEQILRQSSINMETDSTGTSPILNGDRRVLTLVDGRRMNWNYIIKSGSKGGADFSSIPVENIERIEIVKGAGSSLYGSDAVGGVINIITRNPEQKKITISQDLGSWGFQKSSLTITNKLTEDLGFYLSGELEERDDFEYKEASSGDIKTMDQSYYDQDLWSLKVTKDFQTDNSLQFQFDYSQRDFGFSWTPPGYSLNDTYYYPDGSGDSTAQNLALTYQYGSNNHLRVYKNSYEKDISYDATSGYYVDSSILGGEWQQNWQLNQAHSLLMGIDWLEEDTDYKSQGIDNSYTNRAIFFEDQWQLNQLWTVTGGLRYDDHSIIGNNTTSRITINRKFSPTTNLYFSWGEVVKAPLVEDLFSDTPWMVGNPDLEPETGSTIVVGFNTEFAQGTKLTTSVFNSQLKDAIAYGTSSDGRTLAVNIDKQRKYGLDLSLEKQLSYRWNLAVGYSYLEIENKDGSDNDYHEDLNNNQPNSYHLNLNYQQDLWDAGISLRGAAGRSEQRFSSSSYLTINFAANYYLNNKTRLYLKANNLTNEAYEVRSSGDSGWVYPGAYAMPARNIYLGLEREF</sequence>
<keyword evidence="9 10" id="KW-0998">Cell outer membrane</keyword>
<proteinExistence type="inferred from homology"/>
<name>A0A1I4I2M8_9FIRM</name>
<dbReference type="AlphaFoldDB" id="A0A1I4I2M8"/>
<evidence type="ECO:0000313" key="15">
    <source>
        <dbReference type="Proteomes" id="UP000199006"/>
    </source>
</evidence>
<keyword evidence="6 11" id="KW-0798">TonB box</keyword>
<accession>A0A1I4I2M8</accession>
<evidence type="ECO:0000256" key="9">
    <source>
        <dbReference type="ARBA" id="ARBA00023237"/>
    </source>
</evidence>
<dbReference type="InterPro" id="IPR036942">
    <property type="entry name" value="Beta-barrel_TonB_sf"/>
</dbReference>
<evidence type="ECO:0000256" key="10">
    <source>
        <dbReference type="PROSITE-ProRule" id="PRU01360"/>
    </source>
</evidence>
<comment type="subcellular location">
    <subcellularLocation>
        <location evidence="1 10">Cell outer membrane</location>
        <topology evidence="1 10">Multi-pass membrane protein</topology>
    </subcellularLocation>
</comment>
<evidence type="ECO:0000256" key="2">
    <source>
        <dbReference type="ARBA" id="ARBA00022448"/>
    </source>
</evidence>
<evidence type="ECO:0000259" key="12">
    <source>
        <dbReference type="Pfam" id="PF00593"/>
    </source>
</evidence>
<keyword evidence="4 10" id="KW-0812">Transmembrane</keyword>
<organism evidence="14 15">
    <name type="scientific">Halanaerobium salsuginis</name>
    <dbReference type="NCBI Taxonomy" id="29563"/>
    <lineage>
        <taxon>Bacteria</taxon>
        <taxon>Bacillati</taxon>
        <taxon>Bacillota</taxon>
        <taxon>Clostridia</taxon>
        <taxon>Halanaerobiales</taxon>
        <taxon>Halanaerobiaceae</taxon>
        <taxon>Halanaerobium</taxon>
    </lineage>
</organism>
<evidence type="ECO:0000256" key="3">
    <source>
        <dbReference type="ARBA" id="ARBA00022452"/>
    </source>
</evidence>
<keyword evidence="5" id="KW-0732">Signal</keyword>
<dbReference type="GO" id="GO:0015344">
    <property type="term" value="F:siderophore uptake transmembrane transporter activity"/>
    <property type="evidence" value="ECO:0007669"/>
    <property type="project" value="TreeGrafter"/>
</dbReference>
<evidence type="ECO:0000256" key="11">
    <source>
        <dbReference type="RuleBase" id="RU003357"/>
    </source>
</evidence>
<reference evidence="14 15" key="1">
    <citation type="submission" date="2016-10" db="EMBL/GenBank/DDBJ databases">
        <authorList>
            <person name="de Groot N.N."/>
        </authorList>
    </citation>
    <scope>NUCLEOTIDE SEQUENCE [LARGE SCALE GENOMIC DNA]</scope>
    <source>
        <strain evidence="14 15">ATCC 51327</strain>
    </source>
</reference>
<dbReference type="EMBL" id="FOTI01000014">
    <property type="protein sequence ID" value="SFL48357.1"/>
    <property type="molecule type" value="Genomic_DNA"/>
</dbReference>
<dbReference type="InterPro" id="IPR037066">
    <property type="entry name" value="Plug_dom_sf"/>
</dbReference>
<dbReference type="GO" id="GO:0009279">
    <property type="term" value="C:cell outer membrane"/>
    <property type="evidence" value="ECO:0007669"/>
    <property type="project" value="UniProtKB-SubCell"/>
</dbReference>
<comment type="similarity">
    <text evidence="10 11">Belongs to the TonB-dependent receptor family.</text>
</comment>
<evidence type="ECO:0000256" key="6">
    <source>
        <dbReference type="ARBA" id="ARBA00023077"/>
    </source>
</evidence>
<keyword evidence="7 10" id="KW-0472">Membrane</keyword>
<dbReference type="CDD" id="cd01347">
    <property type="entry name" value="ligand_gated_channel"/>
    <property type="match status" value="1"/>
</dbReference>
<keyword evidence="3 10" id="KW-1134">Transmembrane beta strand</keyword>
<evidence type="ECO:0000256" key="7">
    <source>
        <dbReference type="ARBA" id="ARBA00023136"/>
    </source>
</evidence>
<dbReference type="Gene3D" id="2.170.130.10">
    <property type="entry name" value="TonB-dependent receptor, plug domain"/>
    <property type="match status" value="1"/>
</dbReference>
<keyword evidence="8" id="KW-0675">Receptor</keyword>